<accession>A0A6F8SLW4</accession>
<proteinExistence type="predicted"/>
<gene>
    <name evidence="1" type="ORF">ADCFC_10880</name>
</gene>
<name>A0A6F8SLW4_9ACTN</name>
<sequence>MADANWKEYVQKNAPEHVYPGTGGFHDGGFLQSLEEELPQVIAAGAEGHKIRGCVTYAGNTLEELADNMGLAAEVKENFLASMGKIVGETVAAL</sequence>
<dbReference type="RefSeq" id="WP_173112851.1">
    <property type="nucleotide sequence ID" value="NZ_AP022829.1"/>
</dbReference>
<dbReference type="EMBL" id="AP022829">
    <property type="protein sequence ID" value="BCA88590.1"/>
    <property type="molecule type" value="Genomic_DNA"/>
</dbReference>
<protein>
    <submittedName>
        <fullName evidence="1">Uncharacterized protein</fullName>
    </submittedName>
</protein>
<evidence type="ECO:0000313" key="2">
    <source>
        <dbReference type="Proteomes" id="UP000501727"/>
    </source>
</evidence>
<reference evidence="2" key="1">
    <citation type="journal article" date="2020" name="Microbiol. Resour. Announc.">
        <title>Complete Genome Sequence of Adlercreutzia sp. Strain 8CFCBH1, a Potent Producer of Equol, Isolated from Healthy Japanese Feces.</title>
        <authorList>
            <person name="Ogata Y."/>
            <person name="Sakamoto M."/>
            <person name="Ohkuma M."/>
            <person name="Hattori M."/>
            <person name="Suda W."/>
        </authorList>
    </citation>
    <scope>NUCLEOTIDE SEQUENCE [LARGE SCALE GENOMIC DNA]</scope>
    <source>
        <strain evidence="2">8CFCBH1</strain>
    </source>
</reference>
<keyword evidence="2" id="KW-1185">Reference proteome</keyword>
<reference evidence="2" key="2">
    <citation type="submission" date="2020-03" db="EMBL/GenBank/DDBJ databases">
        <title>Complete Genome Sequence of Adlercreutzia sp. strain 8CFCBH1 Producing Equol, Isolated from Healthy Japanese Feces.</title>
        <authorList>
            <person name="Ogata Y."/>
            <person name="Sakamoto M."/>
            <person name="Ohkuma M."/>
            <person name="Hattori M."/>
            <person name="Suda W."/>
        </authorList>
    </citation>
    <scope>NUCLEOTIDE SEQUENCE [LARGE SCALE GENOMIC DNA]</scope>
    <source>
        <strain evidence="2">8CFCBH1</strain>
    </source>
</reference>
<dbReference type="Proteomes" id="UP000501727">
    <property type="component" value="Chromosome"/>
</dbReference>
<organism evidence="1 2">
    <name type="scientific">Adlercreutzia hattorii</name>
    <dbReference type="NCBI Taxonomy" id="2707299"/>
    <lineage>
        <taxon>Bacteria</taxon>
        <taxon>Bacillati</taxon>
        <taxon>Actinomycetota</taxon>
        <taxon>Coriobacteriia</taxon>
        <taxon>Eggerthellales</taxon>
        <taxon>Eggerthellaceae</taxon>
        <taxon>Adlercreutzia</taxon>
    </lineage>
</organism>
<dbReference type="KEGG" id="ahat:ADCFC_12090"/>
<evidence type="ECO:0000313" key="1">
    <source>
        <dbReference type="EMBL" id="BCA88590.1"/>
    </source>
</evidence>
<dbReference type="AlphaFoldDB" id="A0A6F8SLW4"/>